<name>A0AAD8UDH8_GLOAC</name>
<accession>A0AAD8UDH8</accession>
<evidence type="ECO:0000313" key="1">
    <source>
        <dbReference type="EMBL" id="KAK1713767.1"/>
    </source>
</evidence>
<comment type="caution">
    <text evidence="1">The sequence shown here is derived from an EMBL/GenBank/DDBJ whole genome shotgun (WGS) entry which is preliminary data.</text>
</comment>
<evidence type="ECO:0000313" key="2">
    <source>
        <dbReference type="Proteomes" id="UP001244207"/>
    </source>
</evidence>
<proteinExistence type="predicted"/>
<reference evidence="1" key="1">
    <citation type="submission" date="2021-12" db="EMBL/GenBank/DDBJ databases">
        <title>Comparative genomics, transcriptomics and evolutionary studies reveal genomic signatures of adaptation to plant cell wall in hemibiotrophic fungi.</title>
        <authorList>
            <consortium name="DOE Joint Genome Institute"/>
            <person name="Baroncelli R."/>
            <person name="Diaz J.F."/>
            <person name="Benocci T."/>
            <person name="Peng M."/>
            <person name="Battaglia E."/>
            <person name="Haridas S."/>
            <person name="Andreopoulos W."/>
            <person name="Labutti K."/>
            <person name="Pangilinan J."/>
            <person name="Floch G.L."/>
            <person name="Makela M.R."/>
            <person name="Henrissat B."/>
            <person name="Grigoriev I.V."/>
            <person name="Crouch J.A."/>
            <person name="De Vries R.P."/>
            <person name="Sukno S.A."/>
            <person name="Thon M.R."/>
        </authorList>
    </citation>
    <scope>NUCLEOTIDE SEQUENCE</scope>
    <source>
        <strain evidence="1">CBS 112980</strain>
    </source>
</reference>
<gene>
    <name evidence="1" type="ORF">BDZ83DRAFT_763325</name>
</gene>
<dbReference type="Proteomes" id="UP001244207">
    <property type="component" value="Unassembled WGS sequence"/>
</dbReference>
<sequence length="259" mass="28866">MDEHFHAFQSKYHGPLSLVEPWRKKDDLTQLSDSDSGKQETGGKRVEMAMITPTVTNIVTSAVLFPSHQLMPATDFTNSLLLNALVRLPDCRWYTTVLTSCPTFCASSHKGVLASLLALIRAKPHCMSLPHKGDPEFAFLIILSLISILRVPFQVLGWIPKPVASRVTLEKQQIKLGATMACRQLPILTPSRSCSTQIIIVFVPYSDAVSADPRESLTTQLFFVPWHGKLSAIVGQPHRKPTSNLGRQVEWPGRLNWFP</sequence>
<dbReference type="EMBL" id="JAHMHS010000135">
    <property type="protein sequence ID" value="KAK1713767.1"/>
    <property type="molecule type" value="Genomic_DNA"/>
</dbReference>
<organism evidence="1 2">
    <name type="scientific">Glomerella acutata</name>
    <name type="common">Colletotrichum acutatum</name>
    <dbReference type="NCBI Taxonomy" id="27357"/>
    <lineage>
        <taxon>Eukaryota</taxon>
        <taxon>Fungi</taxon>
        <taxon>Dikarya</taxon>
        <taxon>Ascomycota</taxon>
        <taxon>Pezizomycotina</taxon>
        <taxon>Sordariomycetes</taxon>
        <taxon>Hypocreomycetidae</taxon>
        <taxon>Glomerellales</taxon>
        <taxon>Glomerellaceae</taxon>
        <taxon>Colletotrichum</taxon>
        <taxon>Colletotrichum acutatum species complex</taxon>
    </lineage>
</organism>
<dbReference type="AlphaFoldDB" id="A0AAD8UDH8"/>
<dbReference type="GeneID" id="85399115"/>
<keyword evidence="2" id="KW-1185">Reference proteome</keyword>
<dbReference type="RefSeq" id="XP_060359820.1">
    <property type="nucleotide sequence ID" value="XM_060515217.1"/>
</dbReference>
<protein>
    <submittedName>
        <fullName evidence="1">Uncharacterized protein</fullName>
    </submittedName>
</protein>